<evidence type="ECO:0000313" key="2">
    <source>
        <dbReference type="Proteomes" id="UP000254291"/>
    </source>
</evidence>
<dbReference type="AlphaFoldDB" id="A0A378SG31"/>
<reference evidence="1 2" key="1">
    <citation type="submission" date="2018-06" db="EMBL/GenBank/DDBJ databases">
        <authorList>
            <consortium name="Pathogen Informatics"/>
            <person name="Doyle S."/>
        </authorList>
    </citation>
    <scope>NUCLEOTIDE SEQUENCE [LARGE SCALE GENOMIC DNA]</scope>
    <source>
        <strain evidence="1 2">NCTC10742</strain>
    </source>
</reference>
<name>A0A378SG31_9MYCO</name>
<organism evidence="1 2">
    <name type="scientific">Mycolicibacterium gilvum</name>
    <dbReference type="NCBI Taxonomy" id="1804"/>
    <lineage>
        <taxon>Bacteria</taxon>
        <taxon>Bacillati</taxon>
        <taxon>Actinomycetota</taxon>
        <taxon>Actinomycetes</taxon>
        <taxon>Mycobacteriales</taxon>
        <taxon>Mycobacteriaceae</taxon>
        <taxon>Mycolicibacterium</taxon>
    </lineage>
</organism>
<dbReference type="EMBL" id="UGQM01000001">
    <property type="protein sequence ID" value="STZ41799.1"/>
    <property type="molecule type" value="Genomic_DNA"/>
</dbReference>
<evidence type="ECO:0000313" key="1">
    <source>
        <dbReference type="EMBL" id="STZ41799.1"/>
    </source>
</evidence>
<proteinExistence type="predicted"/>
<accession>A0A378SG31</accession>
<sequence length="202" mass="22760">MYQRKVSAADAALRERITELSVHIPCGGLRGPVQLPTRSPSDRGVRWQSCRHENHPVVWGDADVSRERDLCIICLRATAGGRSRWSWLACQDCRAVNSAVEAAWGFRPFALGRHSVMNGFGVRAGAPPEVQQRQIERLTDFADGIGRLLKWRKHEYRRLAGHFDPQADVPLRVWQQELPPGPRASRDAFARLIGPEYPLPLP</sequence>
<gene>
    <name evidence="1" type="ORF">NCTC10742_01006</name>
</gene>
<protein>
    <submittedName>
        <fullName evidence="1">Uncharacterized protein</fullName>
    </submittedName>
</protein>
<dbReference type="Proteomes" id="UP000254291">
    <property type="component" value="Unassembled WGS sequence"/>
</dbReference>